<protein>
    <submittedName>
        <fullName evidence="2">Uncharacterized protein</fullName>
    </submittedName>
</protein>
<name>A0A2T5LTK5_9EURO</name>
<gene>
    <name evidence="2" type="ORF">P175DRAFT_0483211</name>
</gene>
<feature type="region of interest" description="Disordered" evidence="1">
    <location>
        <begin position="1"/>
        <end position="57"/>
    </location>
</feature>
<reference evidence="2 3" key="1">
    <citation type="journal article" date="2018" name="Proc. Natl. Acad. Sci. U.S.A.">
        <title>Linking secondary metabolites to gene clusters through genome sequencing of six diverse Aspergillus species.</title>
        <authorList>
            <person name="Kaerboelling I."/>
            <person name="Vesth T.C."/>
            <person name="Frisvad J.C."/>
            <person name="Nybo J.L."/>
            <person name="Theobald S."/>
            <person name="Kuo A."/>
            <person name="Bowyer P."/>
            <person name="Matsuda Y."/>
            <person name="Mondo S."/>
            <person name="Lyhne E.K."/>
            <person name="Kogle M.E."/>
            <person name="Clum A."/>
            <person name="Lipzen A."/>
            <person name="Salamov A."/>
            <person name="Ngan C.Y."/>
            <person name="Daum C."/>
            <person name="Chiniquy J."/>
            <person name="Barry K."/>
            <person name="LaButti K."/>
            <person name="Haridas S."/>
            <person name="Simmons B.A."/>
            <person name="Magnuson J.K."/>
            <person name="Mortensen U.H."/>
            <person name="Larsen T.O."/>
            <person name="Grigoriev I.V."/>
            <person name="Baker S.E."/>
            <person name="Andersen M.R."/>
        </authorList>
    </citation>
    <scope>NUCLEOTIDE SEQUENCE [LARGE SCALE GENOMIC DNA]</scope>
    <source>
        <strain evidence="2 3">IBT 24754</strain>
    </source>
</reference>
<proteinExistence type="predicted"/>
<comment type="caution">
    <text evidence="2">The sequence shown here is derived from an EMBL/GenBank/DDBJ whole genome shotgun (WGS) entry which is preliminary data.</text>
</comment>
<dbReference type="EMBL" id="MSFN02000006">
    <property type="protein sequence ID" value="PTU19609.1"/>
    <property type="molecule type" value="Genomic_DNA"/>
</dbReference>
<dbReference type="Proteomes" id="UP000244073">
    <property type="component" value="Unassembled WGS sequence"/>
</dbReference>
<dbReference type="GeneID" id="63812408"/>
<organism evidence="2 3">
    <name type="scientific">Aspergillus ochraceoroseus IBT 24754</name>
    <dbReference type="NCBI Taxonomy" id="1392256"/>
    <lineage>
        <taxon>Eukaryota</taxon>
        <taxon>Fungi</taxon>
        <taxon>Dikarya</taxon>
        <taxon>Ascomycota</taxon>
        <taxon>Pezizomycotina</taxon>
        <taxon>Eurotiomycetes</taxon>
        <taxon>Eurotiomycetidae</taxon>
        <taxon>Eurotiales</taxon>
        <taxon>Aspergillaceae</taxon>
        <taxon>Aspergillus</taxon>
        <taxon>Aspergillus subgen. Nidulantes</taxon>
    </lineage>
</organism>
<dbReference type="RefSeq" id="XP_040751001.1">
    <property type="nucleotide sequence ID" value="XM_040895526.1"/>
</dbReference>
<accession>A0A2T5LTK5</accession>
<feature type="compositionally biased region" description="Basic and acidic residues" evidence="1">
    <location>
        <begin position="33"/>
        <end position="45"/>
    </location>
</feature>
<dbReference type="OrthoDB" id="5303703at2759"/>
<evidence type="ECO:0000256" key="1">
    <source>
        <dbReference type="SAM" id="MobiDB-lite"/>
    </source>
</evidence>
<dbReference type="AlphaFoldDB" id="A0A2T5LTK5"/>
<feature type="compositionally biased region" description="Basic and acidic residues" evidence="1">
    <location>
        <begin position="11"/>
        <end position="26"/>
    </location>
</feature>
<evidence type="ECO:0000313" key="2">
    <source>
        <dbReference type="EMBL" id="PTU19609.1"/>
    </source>
</evidence>
<dbReference type="VEuPathDB" id="FungiDB:P175DRAFT_0483211"/>
<evidence type="ECO:0000313" key="3">
    <source>
        <dbReference type="Proteomes" id="UP000244073"/>
    </source>
</evidence>
<sequence length="296" mass="32930">MTSPVQSTWIDKGEREDYNPPQERKRPPPSNADENRPEKLAKSFEEPDLPSVSAQRPVVSEEYLHSLSMYQDEQETDKMDDLAGFEAQIPSMPETQTQTISTFFAHPIVFDHDPKDGSKPCHWCYNFAYGIVGLGDTTVEALNFGNGKYYELSGGHAGNDQEGTRMCTSCAKARIRIMRCPGHTIASMGDIDSFDFEAAYESLVAVSGQTNQAKNPWCSICPTPAFFKCETSNGCGLLLCEGCKILMQGFKGDIAQVVGTNKVFDPENGNRADVVFLLPDNELYRFYDLQKLPDMS</sequence>